<keyword evidence="5" id="KW-1185">Reference proteome</keyword>
<reference evidence="4" key="2">
    <citation type="submission" date="2021-04" db="EMBL/GenBank/DDBJ databases">
        <title>Complete Genome and methylome analysis of Thiothrix fructosivorans ATCC 49748.</title>
        <authorList>
            <person name="Fomenkov A."/>
            <person name="Sun L."/>
            <person name="Vincze T."/>
            <person name="Grabovich M.Y."/>
            <person name="Roberts R.J."/>
        </authorList>
    </citation>
    <scope>NUCLEOTIDE SEQUENCE</scope>
    <source>
        <strain evidence="4">ATCC 49748</strain>
    </source>
</reference>
<dbReference type="PROSITE" id="PS50056">
    <property type="entry name" value="TYR_PHOSPHATASE_2"/>
    <property type="match status" value="1"/>
</dbReference>
<evidence type="ECO:0000313" key="5">
    <source>
        <dbReference type="Proteomes" id="UP000664466"/>
    </source>
</evidence>
<reference evidence="3 5" key="1">
    <citation type="submission" date="2021-03" db="EMBL/GenBank/DDBJ databases">
        <title>Draft genome and methylome analysis of Thiotrix fructosivoruns ATCC 49748.</title>
        <authorList>
            <person name="Fomenkov A."/>
            <person name="Grabovich M.Y."/>
            <person name="Roberts R.J."/>
        </authorList>
    </citation>
    <scope>NUCLEOTIDE SEQUENCE [LARGE SCALE GENOMIC DNA]</scope>
    <source>
        <strain evidence="3 5">ATCC 49748</strain>
    </source>
</reference>
<evidence type="ECO:0000313" key="4">
    <source>
        <dbReference type="EMBL" id="QTX09296.1"/>
    </source>
</evidence>
<accession>A0A8B0SD73</accession>
<evidence type="ECO:0000256" key="1">
    <source>
        <dbReference type="ARBA" id="ARBA00009580"/>
    </source>
</evidence>
<dbReference type="Gene3D" id="3.90.190.10">
    <property type="entry name" value="Protein tyrosine phosphatase superfamily"/>
    <property type="match status" value="1"/>
</dbReference>
<proteinExistence type="inferred from homology"/>
<dbReference type="InterPro" id="IPR016130">
    <property type="entry name" value="Tyr_Pase_AS"/>
</dbReference>
<dbReference type="PANTHER" id="PTHR31126:SF72">
    <property type="entry name" value="DUAL SPECIFICITY PROTEIN PHOSPHATASE TPBA"/>
    <property type="match status" value="1"/>
</dbReference>
<dbReference type="AlphaFoldDB" id="A0A8B0SD73"/>
<comment type="similarity">
    <text evidence="1">Belongs to the protein-tyrosine phosphatase family.</text>
</comment>
<dbReference type="PANTHER" id="PTHR31126">
    <property type="entry name" value="TYROSINE-PROTEIN PHOSPHATASE"/>
    <property type="match status" value="1"/>
</dbReference>
<dbReference type="GO" id="GO:0016791">
    <property type="term" value="F:phosphatase activity"/>
    <property type="evidence" value="ECO:0007669"/>
    <property type="project" value="TreeGrafter"/>
</dbReference>
<dbReference type="InterPro" id="IPR029021">
    <property type="entry name" value="Prot-tyrosine_phosphatase-like"/>
</dbReference>
<dbReference type="EMBL" id="CP072748">
    <property type="protein sequence ID" value="QTX09296.1"/>
    <property type="molecule type" value="Genomic_DNA"/>
</dbReference>
<dbReference type="EMBL" id="JAFMPM010000008">
    <property type="protein sequence ID" value="MBO0614458.1"/>
    <property type="molecule type" value="Genomic_DNA"/>
</dbReference>
<name>A0A8B0SD73_9GAMM</name>
<evidence type="ECO:0000313" key="3">
    <source>
        <dbReference type="EMBL" id="MBO0614458.1"/>
    </source>
</evidence>
<protein>
    <submittedName>
        <fullName evidence="4">Tyrosine-protein phosphatase</fullName>
    </submittedName>
</protein>
<dbReference type="InterPro" id="IPR004861">
    <property type="entry name" value="Siw14-like"/>
</dbReference>
<dbReference type="InterPro" id="IPR000387">
    <property type="entry name" value="Tyr_Pase_dom"/>
</dbReference>
<sequence>MMLSAVVLFAQLLQAEPVSTAPRPQWWAQPAAVVGVPNLHKVSHHLYRSAQPTPAGFQALDALGVEQVLNLRQYHSDADEARGTPLALHHIRINAADFGEREIRDALQVIAAAREPVLVHCLHGADRTGTVVAVYRMVCQGWSKPQALAELIDGGYGYHRLFENIPAFLETLDVEKLRGQVSGVGCPKAEYTPTYPHPPDRIAR</sequence>
<feature type="domain" description="Tyrosine specific protein phosphatases" evidence="2">
    <location>
        <begin position="101"/>
        <end position="137"/>
    </location>
</feature>
<dbReference type="PROSITE" id="PS00383">
    <property type="entry name" value="TYR_PHOSPHATASE_1"/>
    <property type="match status" value="1"/>
</dbReference>
<dbReference type="Pfam" id="PF03162">
    <property type="entry name" value="Y_phosphatase2"/>
    <property type="match status" value="1"/>
</dbReference>
<dbReference type="Proteomes" id="UP000664466">
    <property type="component" value="Unassembled WGS sequence"/>
</dbReference>
<organism evidence="4">
    <name type="scientific">Thiothrix fructosivorans</name>
    <dbReference type="NCBI Taxonomy" id="111770"/>
    <lineage>
        <taxon>Bacteria</taxon>
        <taxon>Pseudomonadati</taxon>
        <taxon>Pseudomonadota</taxon>
        <taxon>Gammaproteobacteria</taxon>
        <taxon>Thiotrichales</taxon>
        <taxon>Thiotrichaceae</taxon>
        <taxon>Thiothrix</taxon>
    </lineage>
</organism>
<evidence type="ECO:0000259" key="2">
    <source>
        <dbReference type="PROSITE" id="PS50056"/>
    </source>
</evidence>
<dbReference type="SUPFAM" id="SSF52799">
    <property type="entry name" value="(Phosphotyrosine protein) phosphatases II"/>
    <property type="match status" value="1"/>
</dbReference>
<gene>
    <name evidence="4" type="ORF">J1836_011650</name>
    <name evidence="3" type="ORF">J1836_16265</name>
</gene>
<dbReference type="RefSeq" id="WP_207252186.1">
    <property type="nucleotide sequence ID" value="NZ_JAFMPM010000008.1"/>
</dbReference>